<accession>A0A2T0GU96</accession>
<dbReference type="GO" id="GO:0009103">
    <property type="term" value="P:lipopolysaccharide biosynthetic process"/>
    <property type="evidence" value="ECO:0007669"/>
    <property type="project" value="TreeGrafter"/>
</dbReference>
<evidence type="ECO:0000256" key="2">
    <source>
        <dbReference type="ARBA" id="ARBA00022679"/>
    </source>
</evidence>
<keyword evidence="6" id="KW-1185">Reference proteome</keyword>
<dbReference type="AlphaFoldDB" id="A0A2T0GU96"/>
<dbReference type="CDD" id="cd03809">
    <property type="entry name" value="GT4_MtfB-like"/>
    <property type="match status" value="1"/>
</dbReference>
<protein>
    <submittedName>
        <fullName evidence="5">Glycosyl transferase</fullName>
    </submittedName>
</protein>
<evidence type="ECO:0000256" key="3">
    <source>
        <dbReference type="SAM" id="MobiDB-lite"/>
    </source>
</evidence>
<reference evidence="5 6" key="1">
    <citation type="submission" date="2018-03" db="EMBL/GenBank/DDBJ databases">
        <title>Actinopolyspora mortivallis from Sahara, screening for active biomolecules.</title>
        <authorList>
            <person name="Selama O."/>
            <person name="Wellington E.M.H."/>
            <person name="Hacene H."/>
        </authorList>
    </citation>
    <scope>NUCLEOTIDE SEQUENCE [LARGE SCALE GENOMIC DNA]</scope>
    <source>
        <strain evidence="5 6">M5A</strain>
    </source>
</reference>
<dbReference type="InParanoid" id="A0A2T0GU96"/>
<dbReference type="PANTHER" id="PTHR46401:SF2">
    <property type="entry name" value="GLYCOSYLTRANSFERASE WBBK-RELATED"/>
    <property type="match status" value="1"/>
</dbReference>
<dbReference type="EMBL" id="PVSR01000027">
    <property type="protein sequence ID" value="PRW62695.1"/>
    <property type="molecule type" value="Genomic_DNA"/>
</dbReference>
<evidence type="ECO:0000259" key="4">
    <source>
        <dbReference type="Pfam" id="PF13439"/>
    </source>
</evidence>
<dbReference type="Pfam" id="PF13439">
    <property type="entry name" value="Glyco_transf_4"/>
    <property type="match status" value="1"/>
</dbReference>
<proteinExistence type="predicted"/>
<dbReference type="GO" id="GO:0016757">
    <property type="term" value="F:glycosyltransferase activity"/>
    <property type="evidence" value="ECO:0007669"/>
    <property type="project" value="UniProtKB-KW"/>
</dbReference>
<keyword evidence="2 5" id="KW-0808">Transferase</keyword>
<name>A0A2T0GU96_ACTMO</name>
<organism evidence="5 6">
    <name type="scientific">Actinopolyspora mortivallis</name>
    <dbReference type="NCBI Taxonomy" id="33906"/>
    <lineage>
        <taxon>Bacteria</taxon>
        <taxon>Bacillati</taxon>
        <taxon>Actinomycetota</taxon>
        <taxon>Actinomycetes</taxon>
        <taxon>Actinopolysporales</taxon>
        <taxon>Actinopolysporaceae</taxon>
        <taxon>Actinopolyspora</taxon>
    </lineage>
</organism>
<dbReference type="Pfam" id="PF13692">
    <property type="entry name" value="Glyco_trans_1_4"/>
    <property type="match status" value="1"/>
</dbReference>
<dbReference type="STRING" id="1050202.GCA_000384035_02866"/>
<gene>
    <name evidence="5" type="ORF">CEP50_14180</name>
</gene>
<sequence>MRERHVERTRDVRVTLDGTPVLGRRTGIGRYTARLAQALAEFPSTRVRLLGLTTRGWRALRTNAPAGTTACGPPLPARLLRSCWSLAEFPPVELLCPGADVVHGTNLVQPPAARAAGVLTVHDLDFVDAADAAGAGPNPRGFVRSLHRAAVVCTPTRAVAERLTARFDVDPDRVVVTPLGVDGAWFHAAPPDAALRGRYGLPPDYLLFVGQPGPRKGLSTLVQALDPDLPPLVLAGPPPTEAPPTGSGPRSTGYLPEEELRRVVAGARALVLPSRDEGFGLPALEAMAAGTPVVCSDIPALREVTGGHALLAPYGDSSALRSALHRAVSSEGDHGMAAARRHAAEFTWRRCATETLRAYRLALTSR</sequence>
<dbReference type="RefSeq" id="WP_106114470.1">
    <property type="nucleotide sequence ID" value="NZ_PVSR01000027.1"/>
</dbReference>
<dbReference type="SUPFAM" id="SSF53756">
    <property type="entry name" value="UDP-Glycosyltransferase/glycogen phosphorylase"/>
    <property type="match status" value="1"/>
</dbReference>
<feature type="region of interest" description="Disordered" evidence="3">
    <location>
        <begin position="235"/>
        <end position="254"/>
    </location>
</feature>
<evidence type="ECO:0000313" key="6">
    <source>
        <dbReference type="Proteomes" id="UP000239352"/>
    </source>
</evidence>
<evidence type="ECO:0000256" key="1">
    <source>
        <dbReference type="ARBA" id="ARBA00022676"/>
    </source>
</evidence>
<dbReference type="Proteomes" id="UP000239352">
    <property type="component" value="Unassembled WGS sequence"/>
</dbReference>
<dbReference type="Gene3D" id="3.40.50.2000">
    <property type="entry name" value="Glycogen Phosphorylase B"/>
    <property type="match status" value="2"/>
</dbReference>
<dbReference type="InterPro" id="IPR028098">
    <property type="entry name" value="Glyco_trans_4-like_N"/>
</dbReference>
<keyword evidence="1" id="KW-0328">Glycosyltransferase</keyword>
<comment type="caution">
    <text evidence="5">The sequence shown here is derived from an EMBL/GenBank/DDBJ whole genome shotgun (WGS) entry which is preliminary data.</text>
</comment>
<evidence type="ECO:0000313" key="5">
    <source>
        <dbReference type="EMBL" id="PRW62695.1"/>
    </source>
</evidence>
<feature type="domain" description="Glycosyltransferase subfamily 4-like N-terminal" evidence="4">
    <location>
        <begin position="27"/>
        <end position="182"/>
    </location>
</feature>
<dbReference type="PANTHER" id="PTHR46401">
    <property type="entry name" value="GLYCOSYLTRANSFERASE WBBK-RELATED"/>
    <property type="match status" value="1"/>
</dbReference>